<feature type="region of interest" description="Disordered" evidence="1">
    <location>
        <begin position="1"/>
        <end position="30"/>
    </location>
</feature>
<comment type="caution">
    <text evidence="3">The sequence shown here is derived from an EMBL/GenBank/DDBJ whole genome shotgun (WGS) entry which is preliminary data.</text>
</comment>
<feature type="compositionally biased region" description="Polar residues" evidence="1">
    <location>
        <begin position="1"/>
        <end position="15"/>
    </location>
</feature>
<accession>A0A7J6I8T2</accession>
<dbReference type="AlphaFoldDB" id="A0A7J6I8T2"/>
<gene>
    <name evidence="2" type="ORF">F8388_019400</name>
    <name evidence="3" type="ORF">G4B88_014403</name>
</gene>
<name>A0A7J6I8T2_CANSA</name>
<proteinExistence type="predicted"/>
<evidence type="ECO:0000313" key="5">
    <source>
        <dbReference type="Proteomes" id="UP000583929"/>
    </source>
</evidence>
<evidence type="ECO:0000256" key="1">
    <source>
        <dbReference type="SAM" id="MobiDB-lite"/>
    </source>
</evidence>
<organism evidence="3 5">
    <name type="scientific">Cannabis sativa</name>
    <name type="common">Hemp</name>
    <name type="synonym">Marijuana</name>
    <dbReference type="NCBI Taxonomy" id="3483"/>
    <lineage>
        <taxon>Eukaryota</taxon>
        <taxon>Viridiplantae</taxon>
        <taxon>Streptophyta</taxon>
        <taxon>Embryophyta</taxon>
        <taxon>Tracheophyta</taxon>
        <taxon>Spermatophyta</taxon>
        <taxon>Magnoliopsida</taxon>
        <taxon>eudicotyledons</taxon>
        <taxon>Gunneridae</taxon>
        <taxon>Pentapetalae</taxon>
        <taxon>rosids</taxon>
        <taxon>fabids</taxon>
        <taxon>Rosales</taxon>
        <taxon>Cannabaceae</taxon>
        <taxon>Cannabis</taxon>
    </lineage>
</organism>
<keyword evidence="5" id="KW-1185">Reference proteome</keyword>
<reference evidence="4 5" key="1">
    <citation type="journal article" date="2020" name="bioRxiv">
        <title>Sequence and annotation of 42 cannabis genomes reveals extensive copy number variation in cannabinoid synthesis and pathogen resistance genes.</title>
        <authorList>
            <person name="Mckernan K.J."/>
            <person name="Helbert Y."/>
            <person name="Kane L.T."/>
            <person name="Ebling H."/>
            <person name="Zhang L."/>
            <person name="Liu B."/>
            <person name="Eaton Z."/>
            <person name="Mclaughlin S."/>
            <person name="Kingan S."/>
            <person name="Baybayan P."/>
            <person name="Concepcion G."/>
            <person name="Jordan M."/>
            <person name="Riva A."/>
            <person name="Barbazuk W."/>
            <person name="Harkins T."/>
        </authorList>
    </citation>
    <scope>NUCLEOTIDE SEQUENCE [LARGE SCALE GENOMIC DNA]</scope>
    <source>
        <strain evidence="4 5">cv. Jamaican Lion 4</strain>
        <strain evidence="3">Father</strain>
        <strain evidence="2">Mother</strain>
        <tissue evidence="3">Leaf</tissue>
    </source>
</reference>
<evidence type="ECO:0000313" key="3">
    <source>
        <dbReference type="EMBL" id="KAF4403947.1"/>
    </source>
</evidence>
<dbReference type="EMBL" id="JAATIP010000126">
    <property type="protein sequence ID" value="KAF4369531.1"/>
    <property type="molecule type" value="Genomic_DNA"/>
</dbReference>
<evidence type="ECO:0000313" key="2">
    <source>
        <dbReference type="EMBL" id="KAF4369531.1"/>
    </source>
</evidence>
<evidence type="ECO:0000313" key="4">
    <source>
        <dbReference type="Proteomes" id="UP000525078"/>
    </source>
</evidence>
<sequence length="186" mass="19621">MPSPSNNFSTKSQASHFGLSHDNKQNFTHNSGMPPTAPFIAVVPSGSLSLAPATFTIHTSTPEFTSAPQTKPVTHAQFDVNNTSLTSKLGSYNDLSGIYTPPIADQSAIQAVTATIPTSITSEVNASLTVPFTEAEVFAALKTMSPDKSPGSDGMSAIELLLSIQFSGFVGNTAMFCFRMLAEIRS</sequence>
<dbReference type="EMBL" id="JAATIQ010000002">
    <property type="protein sequence ID" value="KAF4403947.1"/>
    <property type="molecule type" value="Genomic_DNA"/>
</dbReference>
<protein>
    <submittedName>
        <fullName evidence="3">Uncharacterized protein</fullName>
    </submittedName>
</protein>
<dbReference type="Proteomes" id="UP000525078">
    <property type="component" value="Unassembled WGS sequence"/>
</dbReference>
<dbReference type="Proteomes" id="UP000583929">
    <property type="component" value="Unassembled WGS sequence"/>
</dbReference>